<dbReference type="Pfam" id="PF03000">
    <property type="entry name" value="NPH3"/>
    <property type="match status" value="1"/>
</dbReference>
<evidence type="ECO:0008006" key="9">
    <source>
        <dbReference type="Google" id="ProtNLM"/>
    </source>
</evidence>
<dbReference type="Proteomes" id="UP001141806">
    <property type="component" value="Unassembled WGS sequence"/>
</dbReference>
<dbReference type="InterPro" id="IPR027356">
    <property type="entry name" value="NPH3_dom"/>
</dbReference>
<dbReference type="PANTHER" id="PTHR32370">
    <property type="entry name" value="OS12G0117600 PROTEIN"/>
    <property type="match status" value="1"/>
</dbReference>
<evidence type="ECO:0000256" key="2">
    <source>
        <dbReference type="ARBA" id="ARBA00022786"/>
    </source>
</evidence>
<organism evidence="7 8">
    <name type="scientific">Protea cynaroides</name>
    <dbReference type="NCBI Taxonomy" id="273540"/>
    <lineage>
        <taxon>Eukaryota</taxon>
        <taxon>Viridiplantae</taxon>
        <taxon>Streptophyta</taxon>
        <taxon>Embryophyta</taxon>
        <taxon>Tracheophyta</taxon>
        <taxon>Spermatophyta</taxon>
        <taxon>Magnoliopsida</taxon>
        <taxon>Proteales</taxon>
        <taxon>Proteaceae</taxon>
        <taxon>Protea</taxon>
    </lineage>
</organism>
<comment type="similarity">
    <text evidence="3">Belongs to the NPH3 family.</text>
</comment>
<reference evidence="7" key="1">
    <citation type="journal article" date="2023" name="Plant J.">
        <title>The genome of the king protea, Protea cynaroides.</title>
        <authorList>
            <person name="Chang J."/>
            <person name="Duong T.A."/>
            <person name="Schoeman C."/>
            <person name="Ma X."/>
            <person name="Roodt D."/>
            <person name="Barker N."/>
            <person name="Li Z."/>
            <person name="Van de Peer Y."/>
            <person name="Mizrachi E."/>
        </authorList>
    </citation>
    <scope>NUCLEOTIDE SEQUENCE</scope>
    <source>
        <tissue evidence="7">Young leaves</tissue>
    </source>
</reference>
<evidence type="ECO:0000259" key="5">
    <source>
        <dbReference type="PROSITE" id="PS50097"/>
    </source>
</evidence>
<feature type="domain" description="BTB" evidence="5">
    <location>
        <begin position="5"/>
        <end position="69"/>
    </location>
</feature>
<evidence type="ECO:0000256" key="1">
    <source>
        <dbReference type="ARBA" id="ARBA00004906"/>
    </source>
</evidence>
<evidence type="ECO:0000313" key="8">
    <source>
        <dbReference type="Proteomes" id="UP001141806"/>
    </source>
</evidence>
<sequence>MQMCCDLEVDVNGQEIFMVDKKILSSFSGKLNKLFGKSIATSKNLKVIFHDLPGGAHGFELLARFCYSNGQTEITPCNISLLHCVAHFMEMTKEISVTDNLIEQTEEFLEGITYWAWSELLVALKQCQDFVPAAISSGILQKCLDSLIARVAVSATNASPFTSSPDSSGFRFSFDTRSTESLKNSYSRTNWWFDDFASLNPTLIEKVLRAMVAHKFDHVILSRFLFYYQKSSFSNATSIEKRKITEIVVELLFLLDHSSVSCRSLFEILRVALRFNVNKCCRNRLENMIGSQLHQATLDSLLIPSPPGTDYLYDVNLILRLLKSFLSNGDCWVSSTHLRKVASLMDLYIAEVAPDPCLKPSKFVALVTALPDSSRDLHDGIYRAMDLYLEVHSKLSEEQKMKICCALNYEKLSSEALKHLGRNSKFPSRKALHALMSQHSKLKTLLGDNNILGDSPCSYSEKGIKGKEVENGEQHVLYAGKLDISMENEKLEEHLRGMQWRVTELEKVCRKLQAQMEKMMKSRLSSSSSPRSLPRMCS</sequence>
<dbReference type="OrthoDB" id="624345at2759"/>
<dbReference type="InterPro" id="IPR011333">
    <property type="entry name" value="SKP1/BTB/POZ_sf"/>
</dbReference>
<dbReference type="EMBL" id="JAMYWD010000545">
    <property type="protein sequence ID" value="KAJ4949732.1"/>
    <property type="molecule type" value="Genomic_DNA"/>
</dbReference>
<proteinExistence type="inferred from homology"/>
<feature type="domain" description="NPH3" evidence="6">
    <location>
        <begin position="190"/>
        <end position="441"/>
    </location>
</feature>
<name>A0A9Q0GKW4_9MAGN</name>
<dbReference type="AlphaFoldDB" id="A0A9Q0GKW4"/>
<comment type="caution">
    <text evidence="7">The sequence shown here is derived from an EMBL/GenBank/DDBJ whole genome shotgun (WGS) entry which is preliminary data.</text>
</comment>
<keyword evidence="8" id="KW-1185">Reference proteome</keyword>
<evidence type="ECO:0000256" key="3">
    <source>
        <dbReference type="PROSITE-ProRule" id="PRU00982"/>
    </source>
</evidence>
<dbReference type="PROSITE" id="PS51649">
    <property type="entry name" value="NPH3"/>
    <property type="match status" value="1"/>
</dbReference>
<comment type="pathway">
    <text evidence="1">Protein modification; protein ubiquitination.</text>
</comment>
<accession>A0A9Q0GKW4</accession>
<dbReference type="SUPFAM" id="SSF54695">
    <property type="entry name" value="POZ domain"/>
    <property type="match status" value="1"/>
</dbReference>
<dbReference type="Gene3D" id="3.30.710.10">
    <property type="entry name" value="Potassium Channel Kv1.1, Chain A"/>
    <property type="match status" value="1"/>
</dbReference>
<evidence type="ECO:0000259" key="6">
    <source>
        <dbReference type="PROSITE" id="PS51649"/>
    </source>
</evidence>
<dbReference type="PROSITE" id="PS50097">
    <property type="entry name" value="BTB"/>
    <property type="match status" value="1"/>
</dbReference>
<dbReference type="SMART" id="SM00225">
    <property type="entry name" value="BTB"/>
    <property type="match status" value="1"/>
</dbReference>
<dbReference type="InterPro" id="IPR043454">
    <property type="entry name" value="NPH3/RPT2-like"/>
</dbReference>
<feature type="region of interest" description="Disordered" evidence="4">
    <location>
        <begin position="519"/>
        <end position="538"/>
    </location>
</feature>
<protein>
    <recommendedName>
        <fullName evidence="9">BTB/POZ domain-containing protein At3g22104-like</fullName>
    </recommendedName>
</protein>
<evidence type="ECO:0000256" key="4">
    <source>
        <dbReference type="SAM" id="MobiDB-lite"/>
    </source>
</evidence>
<feature type="compositionally biased region" description="Low complexity" evidence="4">
    <location>
        <begin position="522"/>
        <end position="538"/>
    </location>
</feature>
<keyword evidence="2" id="KW-0833">Ubl conjugation pathway</keyword>
<dbReference type="InterPro" id="IPR000210">
    <property type="entry name" value="BTB/POZ_dom"/>
</dbReference>
<evidence type="ECO:0000313" key="7">
    <source>
        <dbReference type="EMBL" id="KAJ4949732.1"/>
    </source>
</evidence>
<gene>
    <name evidence="7" type="ORF">NE237_002650</name>
</gene>